<feature type="domain" description="Serine aminopeptidase S33" evidence="1">
    <location>
        <begin position="38"/>
        <end position="147"/>
    </location>
</feature>
<sequence length="226" mass="25955">MIVTQKMSLFDMNKNRIIPLEIYVTNKPLNAKIHLKPPVIINHGYTIKNSEYTFIAKALAEEGYFVISIQHDLDTDPTRIQTSSLYEWGKPAWDRGVTNILYVIKKMKAKNPQLDFDQVILIGHSYGGEMVMLFTHNYPEHVAKVISLDNLRMPLPQKDKVPILYLQAKDTRADPGVLPSLEQNRTNINLISLNIRHMDMCDRGPQSVQDEINNHIIKFLNANSYP</sequence>
<dbReference type="AlphaFoldDB" id="A0A6F8T3F5"/>
<gene>
    <name evidence="2" type="ORF">TUM19329_10510</name>
</gene>
<keyword evidence="3" id="KW-1185">Reference proteome</keyword>
<organism evidence="2 3">
    <name type="scientific">Legionella antarctica</name>
    <dbReference type="NCBI Taxonomy" id="2708020"/>
    <lineage>
        <taxon>Bacteria</taxon>
        <taxon>Pseudomonadati</taxon>
        <taxon>Pseudomonadota</taxon>
        <taxon>Gammaproteobacteria</taxon>
        <taxon>Legionellales</taxon>
        <taxon>Legionellaceae</taxon>
        <taxon>Legionella</taxon>
    </lineage>
</organism>
<dbReference type="Proteomes" id="UP000502894">
    <property type="component" value="Chromosome"/>
</dbReference>
<dbReference type="Pfam" id="PF12146">
    <property type="entry name" value="Hydrolase_4"/>
    <property type="match status" value="1"/>
</dbReference>
<dbReference type="Gene3D" id="3.40.50.1820">
    <property type="entry name" value="alpha/beta hydrolase"/>
    <property type="match status" value="1"/>
</dbReference>
<protein>
    <submittedName>
        <fullName evidence="2">Esterase</fullName>
    </submittedName>
</protein>
<dbReference type="EMBL" id="AP022839">
    <property type="protein sequence ID" value="BCA94690.1"/>
    <property type="molecule type" value="Genomic_DNA"/>
</dbReference>
<evidence type="ECO:0000313" key="3">
    <source>
        <dbReference type="Proteomes" id="UP000502894"/>
    </source>
</evidence>
<dbReference type="InterPro" id="IPR029058">
    <property type="entry name" value="AB_hydrolase_fold"/>
</dbReference>
<evidence type="ECO:0000313" key="2">
    <source>
        <dbReference type="EMBL" id="BCA94690.1"/>
    </source>
</evidence>
<evidence type="ECO:0000259" key="1">
    <source>
        <dbReference type="Pfam" id="PF12146"/>
    </source>
</evidence>
<accession>A0A6F8T3F5</accession>
<reference evidence="2" key="1">
    <citation type="journal article" date="2020" name="Microbiol. Resour. Announc.">
        <title>Complete Genome Sequence of Novel Psychrotolerant Legionella Strain TUM19329, Isolated from Antarctic Lake Sediment.</title>
        <authorList>
            <person name="Shimada S."/>
            <person name="Nakai R."/>
            <person name="Aoki K."/>
            <person name="Shimoeda N."/>
            <person name="Ohno G."/>
            <person name="Miyazaki Y."/>
            <person name="Kudoh S."/>
            <person name="Imura S."/>
            <person name="Watanabe K."/>
            <person name="Ishii Y."/>
            <person name="Tateda K."/>
        </authorList>
    </citation>
    <scope>NUCLEOTIDE SEQUENCE [LARGE SCALE GENOMIC DNA]</scope>
    <source>
        <strain evidence="2">TUM19329</strain>
    </source>
</reference>
<dbReference type="InterPro" id="IPR022742">
    <property type="entry name" value="Hydrolase_4"/>
</dbReference>
<proteinExistence type="predicted"/>
<dbReference type="SUPFAM" id="SSF53474">
    <property type="entry name" value="alpha/beta-Hydrolases"/>
    <property type="match status" value="1"/>
</dbReference>
<name>A0A6F8T3F5_9GAMM</name>
<dbReference type="KEGG" id="lant:TUM19329_10510"/>